<organism evidence="1 2">
    <name type="scientific">Bradyrhizobium diazoefficiens</name>
    <dbReference type="NCBI Taxonomy" id="1355477"/>
    <lineage>
        <taxon>Bacteria</taxon>
        <taxon>Pseudomonadati</taxon>
        <taxon>Pseudomonadota</taxon>
        <taxon>Alphaproteobacteria</taxon>
        <taxon>Hyphomicrobiales</taxon>
        <taxon>Nitrobacteraceae</taxon>
        <taxon>Bradyrhizobium</taxon>
    </lineage>
</organism>
<proteinExistence type="predicted"/>
<protein>
    <submittedName>
        <fullName evidence="1">Uncharacterized protein</fullName>
    </submittedName>
</protein>
<evidence type="ECO:0000313" key="1">
    <source>
        <dbReference type="EMBL" id="BAR54368.1"/>
    </source>
</evidence>
<dbReference type="Proteomes" id="UP000063308">
    <property type="component" value="Chromosome"/>
</dbReference>
<dbReference type="EMBL" id="AP014685">
    <property type="protein sequence ID" value="BAR54368.1"/>
    <property type="molecule type" value="Genomic_DNA"/>
</dbReference>
<reference evidence="1 2" key="1">
    <citation type="submission" date="2014-11" db="EMBL/GenBank/DDBJ databases">
        <title>Symbiosis island explosion on the genome of extra-slow-growing strains of soybean bradyrhizobia with massive insertion sequences.</title>
        <authorList>
            <person name="Iida T."/>
            <person name="Minamisawa K."/>
        </authorList>
    </citation>
    <scope>NUCLEOTIDE SEQUENCE [LARGE SCALE GENOMIC DNA]</scope>
    <source>
        <strain evidence="1 2">NK6</strain>
    </source>
</reference>
<dbReference type="AlphaFoldDB" id="A0A0E4FVC7"/>
<gene>
    <name evidence="1" type="ORF">NK6_1183</name>
</gene>
<name>A0A0E4FVC7_9BRAD</name>
<accession>A0A0E4FVC7</accession>
<sequence length="37" mass="4165">MRQSDIVVGDPASIVRLRRQLEKASEFEEVSSDSSKN</sequence>
<evidence type="ECO:0000313" key="2">
    <source>
        <dbReference type="Proteomes" id="UP000063308"/>
    </source>
</evidence>